<organism evidence="10 11">
    <name type="scientific">Leptidea sinapis</name>
    <dbReference type="NCBI Taxonomy" id="189913"/>
    <lineage>
        <taxon>Eukaryota</taxon>
        <taxon>Metazoa</taxon>
        <taxon>Ecdysozoa</taxon>
        <taxon>Arthropoda</taxon>
        <taxon>Hexapoda</taxon>
        <taxon>Insecta</taxon>
        <taxon>Pterygota</taxon>
        <taxon>Neoptera</taxon>
        <taxon>Endopterygota</taxon>
        <taxon>Lepidoptera</taxon>
        <taxon>Glossata</taxon>
        <taxon>Ditrysia</taxon>
        <taxon>Papilionoidea</taxon>
        <taxon>Pieridae</taxon>
        <taxon>Dismorphiinae</taxon>
        <taxon>Leptidea</taxon>
    </lineage>
</organism>
<sequence>MSAAPPEVRGPPGAASPVISLPTIKPDLGLNDATLFAVYCFIKNFIGLRDAVITSRVRMVHTLVAELRVLIGKRAPAGAPAPATTPQPQQMQYTRRDLKANLHRHMSIVLDSASGTSAVAIDNKIEQAMDLVKSHLMFAVREEVEVLKERIAELMERINQLEVENSYLRAHASPDTLAQLPVAGAKQPAPPQGPPPPAS</sequence>
<evidence type="ECO:0000256" key="4">
    <source>
        <dbReference type="ARBA" id="ARBA00022490"/>
    </source>
</evidence>
<comment type="subcellular location">
    <subcellularLocation>
        <location evidence="2">Cytoplasm</location>
    </subcellularLocation>
    <subcellularLocation>
        <location evidence="1">Nucleus</location>
    </subcellularLocation>
</comment>
<proteinExistence type="inferred from homology"/>
<evidence type="ECO:0000256" key="3">
    <source>
        <dbReference type="ARBA" id="ARBA00007908"/>
    </source>
</evidence>
<dbReference type="InterPro" id="IPR047862">
    <property type="entry name" value="TSC22/BUN_CS"/>
</dbReference>
<gene>
    <name evidence="10" type="ORF">LSINAPIS_LOCUS3897</name>
</gene>
<name>A0A5E4PYP8_9NEOP</name>
<dbReference type="GO" id="GO:0005634">
    <property type="term" value="C:nucleus"/>
    <property type="evidence" value="ECO:0007669"/>
    <property type="project" value="UniProtKB-SubCell"/>
</dbReference>
<evidence type="ECO:0000313" key="11">
    <source>
        <dbReference type="Proteomes" id="UP000324832"/>
    </source>
</evidence>
<comment type="similarity">
    <text evidence="3">Belongs to the TSC-22/Dip/Bun family.</text>
</comment>
<keyword evidence="5" id="KW-0805">Transcription regulation</keyword>
<evidence type="ECO:0000256" key="1">
    <source>
        <dbReference type="ARBA" id="ARBA00004123"/>
    </source>
</evidence>
<dbReference type="Pfam" id="PF01166">
    <property type="entry name" value="TSC22"/>
    <property type="match status" value="1"/>
</dbReference>
<keyword evidence="7" id="KW-0539">Nucleus</keyword>
<evidence type="ECO:0000256" key="2">
    <source>
        <dbReference type="ARBA" id="ARBA00004496"/>
    </source>
</evidence>
<dbReference type="GO" id="GO:0008284">
    <property type="term" value="P:positive regulation of cell population proliferation"/>
    <property type="evidence" value="ECO:0007669"/>
    <property type="project" value="TreeGrafter"/>
</dbReference>
<dbReference type="CDD" id="cd21936">
    <property type="entry name" value="ZIP_TSC22D"/>
    <property type="match status" value="1"/>
</dbReference>
<dbReference type="AlphaFoldDB" id="A0A5E4PYP8"/>
<dbReference type="PANTHER" id="PTHR46745:SF1">
    <property type="entry name" value="TSC22 DOMAIN FAMILY PROTEIN 1"/>
    <property type="match status" value="1"/>
</dbReference>
<evidence type="ECO:0000313" key="10">
    <source>
        <dbReference type="EMBL" id="VVC91150.1"/>
    </source>
</evidence>
<feature type="coiled-coil region" evidence="8">
    <location>
        <begin position="137"/>
        <end position="171"/>
    </location>
</feature>
<keyword evidence="8" id="KW-0175">Coiled coil</keyword>
<reference evidence="10 11" key="1">
    <citation type="submission" date="2017-07" db="EMBL/GenBank/DDBJ databases">
        <authorList>
            <person name="Talla V."/>
            <person name="Backstrom N."/>
        </authorList>
    </citation>
    <scope>NUCLEOTIDE SEQUENCE [LARGE SCALE GENOMIC DNA]</scope>
</reference>
<dbReference type="Proteomes" id="UP000324832">
    <property type="component" value="Unassembled WGS sequence"/>
</dbReference>
<keyword evidence="6" id="KW-0804">Transcription</keyword>
<dbReference type="SUPFAM" id="SSF58026">
    <property type="entry name" value="Delta-sleep-inducing peptide immunoreactive peptide"/>
    <property type="match status" value="1"/>
</dbReference>
<dbReference type="EMBL" id="FZQP02000992">
    <property type="protein sequence ID" value="VVC91150.1"/>
    <property type="molecule type" value="Genomic_DNA"/>
</dbReference>
<dbReference type="InterPro" id="IPR000580">
    <property type="entry name" value="TSC22/Bun"/>
</dbReference>
<evidence type="ECO:0000256" key="9">
    <source>
        <dbReference type="SAM" id="MobiDB-lite"/>
    </source>
</evidence>
<protein>
    <submittedName>
        <fullName evidence="10">Uncharacterized protein</fullName>
    </submittedName>
</protein>
<feature type="compositionally biased region" description="Pro residues" evidence="9">
    <location>
        <begin position="188"/>
        <end position="199"/>
    </location>
</feature>
<dbReference type="Gene3D" id="1.20.5.490">
    <property type="entry name" value="Single helix bin"/>
    <property type="match status" value="1"/>
</dbReference>
<dbReference type="GO" id="GO:0005829">
    <property type="term" value="C:cytosol"/>
    <property type="evidence" value="ECO:0007669"/>
    <property type="project" value="TreeGrafter"/>
</dbReference>
<keyword evidence="4" id="KW-0963">Cytoplasm</keyword>
<dbReference type="GO" id="GO:0006357">
    <property type="term" value="P:regulation of transcription by RNA polymerase II"/>
    <property type="evidence" value="ECO:0007669"/>
    <property type="project" value="InterPro"/>
</dbReference>
<dbReference type="PROSITE" id="PS01289">
    <property type="entry name" value="TSC22"/>
    <property type="match status" value="1"/>
</dbReference>
<dbReference type="GO" id="GO:0043066">
    <property type="term" value="P:negative regulation of apoptotic process"/>
    <property type="evidence" value="ECO:0007669"/>
    <property type="project" value="TreeGrafter"/>
</dbReference>
<evidence type="ECO:0000256" key="5">
    <source>
        <dbReference type="ARBA" id="ARBA00023015"/>
    </source>
</evidence>
<evidence type="ECO:0000256" key="6">
    <source>
        <dbReference type="ARBA" id="ARBA00023163"/>
    </source>
</evidence>
<dbReference type="PANTHER" id="PTHR46745">
    <property type="entry name" value="TSC22 DOMAIN FAMILY PROTEIN 1"/>
    <property type="match status" value="1"/>
</dbReference>
<evidence type="ECO:0000256" key="8">
    <source>
        <dbReference type="SAM" id="Coils"/>
    </source>
</evidence>
<feature type="region of interest" description="Disordered" evidence="9">
    <location>
        <begin position="178"/>
        <end position="199"/>
    </location>
</feature>
<evidence type="ECO:0000256" key="7">
    <source>
        <dbReference type="ARBA" id="ARBA00023242"/>
    </source>
</evidence>
<keyword evidence="11" id="KW-1185">Reference proteome</keyword>
<accession>A0A5E4PYP8</accession>